<feature type="domain" description="Conserved Oligomeric Golgi complex subunit 6 C-terminal" evidence="1">
    <location>
        <begin position="128"/>
        <end position="148"/>
    </location>
</feature>
<gene>
    <name evidence="2" type="ORF">TorRG33x02_084470</name>
</gene>
<dbReference type="InterPro" id="IPR010490">
    <property type="entry name" value="COG6"/>
</dbReference>
<dbReference type="PANTHER" id="PTHR21506:SF0">
    <property type="entry name" value="CONSERVED OLIGOMERIC GOLGI COMPLEX SUBUNIT 6"/>
    <property type="match status" value="1"/>
</dbReference>
<dbReference type="STRING" id="63057.A0A2P5FCV7"/>
<dbReference type="Pfam" id="PF20653">
    <property type="entry name" value="COG6_C"/>
    <property type="match status" value="2"/>
</dbReference>
<evidence type="ECO:0000313" key="3">
    <source>
        <dbReference type="Proteomes" id="UP000237000"/>
    </source>
</evidence>
<dbReference type="Proteomes" id="UP000237000">
    <property type="component" value="Unassembled WGS sequence"/>
</dbReference>
<reference evidence="3" key="1">
    <citation type="submission" date="2016-06" db="EMBL/GenBank/DDBJ databases">
        <title>Parallel loss of symbiosis genes in relatives of nitrogen-fixing non-legume Parasponia.</title>
        <authorList>
            <person name="Van Velzen R."/>
            <person name="Holmer R."/>
            <person name="Bu F."/>
            <person name="Rutten L."/>
            <person name="Van Zeijl A."/>
            <person name="Liu W."/>
            <person name="Santuari L."/>
            <person name="Cao Q."/>
            <person name="Sharma T."/>
            <person name="Shen D."/>
            <person name="Roswanjaya Y."/>
            <person name="Wardhani T."/>
            <person name="Kalhor M.S."/>
            <person name="Jansen J."/>
            <person name="Van den Hoogen J."/>
            <person name="Gungor B."/>
            <person name="Hartog M."/>
            <person name="Hontelez J."/>
            <person name="Verver J."/>
            <person name="Yang W.-C."/>
            <person name="Schijlen E."/>
            <person name="Repin R."/>
            <person name="Schilthuizen M."/>
            <person name="Schranz E."/>
            <person name="Heidstra R."/>
            <person name="Miyata K."/>
            <person name="Fedorova E."/>
            <person name="Kohlen W."/>
            <person name="Bisseling T."/>
            <person name="Smit S."/>
            <person name="Geurts R."/>
        </authorList>
    </citation>
    <scope>NUCLEOTIDE SEQUENCE [LARGE SCALE GENOMIC DNA]</scope>
    <source>
        <strain evidence="3">cv. RG33-2</strain>
    </source>
</reference>
<dbReference type="GO" id="GO:0006891">
    <property type="term" value="P:intra-Golgi vesicle-mediated transport"/>
    <property type="evidence" value="ECO:0007669"/>
    <property type="project" value="InterPro"/>
</dbReference>
<evidence type="ECO:0000259" key="1">
    <source>
        <dbReference type="Pfam" id="PF20653"/>
    </source>
</evidence>
<proteinExistence type="predicted"/>
<dbReference type="InParanoid" id="A0A2P5FCV7"/>
<accession>A0A2P5FCV7</accession>
<dbReference type="PANTHER" id="PTHR21506">
    <property type="entry name" value="COMPONENT OF OLIGOMERIC GOLGI COMPLEX 6"/>
    <property type="match status" value="1"/>
</dbReference>
<evidence type="ECO:0000313" key="2">
    <source>
        <dbReference type="EMBL" id="PON95618.1"/>
    </source>
</evidence>
<sequence>MSTTQRQHIVSYFLCDYQLSNVEIALKEDEFTPAFFKALCHHHEIHANRKIHLRTHHQIFLMIYSIPRCAGLELMDMMAVYQEGAYERLCRHNVENWVMLINPEVNELFKTAVCCLRDRSVLFKYDAEEKAHDPLRYVGDMVGWLHQVELKALSDL</sequence>
<protein>
    <submittedName>
        <fullName evidence="2">Conserved oligomeric Golgi complex subunit</fullName>
    </submittedName>
</protein>
<feature type="domain" description="Conserved Oligomeric Golgi complex subunit 6 C-terminal" evidence="1">
    <location>
        <begin position="70"/>
        <end position="125"/>
    </location>
</feature>
<organism evidence="2 3">
    <name type="scientific">Trema orientale</name>
    <name type="common">Charcoal tree</name>
    <name type="synonym">Celtis orientalis</name>
    <dbReference type="NCBI Taxonomy" id="63057"/>
    <lineage>
        <taxon>Eukaryota</taxon>
        <taxon>Viridiplantae</taxon>
        <taxon>Streptophyta</taxon>
        <taxon>Embryophyta</taxon>
        <taxon>Tracheophyta</taxon>
        <taxon>Spermatophyta</taxon>
        <taxon>Magnoliopsida</taxon>
        <taxon>eudicotyledons</taxon>
        <taxon>Gunneridae</taxon>
        <taxon>Pentapetalae</taxon>
        <taxon>rosids</taxon>
        <taxon>fabids</taxon>
        <taxon>Rosales</taxon>
        <taxon>Cannabaceae</taxon>
        <taxon>Trema</taxon>
    </lineage>
</organism>
<dbReference type="InterPro" id="IPR048369">
    <property type="entry name" value="COG6_C"/>
</dbReference>
<dbReference type="AlphaFoldDB" id="A0A2P5FCV7"/>
<dbReference type="GO" id="GO:0017119">
    <property type="term" value="C:Golgi transport complex"/>
    <property type="evidence" value="ECO:0007669"/>
    <property type="project" value="InterPro"/>
</dbReference>
<dbReference type="OrthoDB" id="1714430at2759"/>
<keyword evidence="3" id="KW-1185">Reference proteome</keyword>
<name>A0A2P5FCV7_TREOI</name>
<dbReference type="EMBL" id="JXTC01000043">
    <property type="protein sequence ID" value="PON95618.1"/>
    <property type="molecule type" value="Genomic_DNA"/>
</dbReference>
<comment type="caution">
    <text evidence="2">The sequence shown here is derived from an EMBL/GenBank/DDBJ whole genome shotgun (WGS) entry which is preliminary data.</text>
</comment>